<keyword evidence="1" id="KW-0812">Transmembrane</keyword>
<reference evidence="2 3" key="1">
    <citation type="submission" date="2024-09" db="EMBL/GenBank/DDBJ databases">
        <authorList>
            <person name="Sun Q."/>
            <person name="Mori K."/>
        </authorList>
    </citation>
    <scope>NUCLEOTIDE SEQUENCE [LARGE SCALE GENOMIC DNA]</scope>
    <source>
        <strain evidence="2 3">NCAIM B.02415</strain>
    </source>
</reference>
<name>A0ABV6L1W9_9SPHI</name>
<keyword evidence="1" id="KW-0472">Membrane</keyword>
<sequence>MQVNINFDQTYSPLTLANDLTVMTFESPQIDGSVQEILILISPHPDPLLPGVFNLGFGPPDGNGAFKDNVRLKHANLNIVFSTVLLLGLAFLEQNPMATIGIDGSDDLRARFYHRMYKSNKTYLNDYFVAIGVDWYVRIFRDGDYEKDEKGYPVAKPRPEPFDYERDNKDLYRYYMFRLKN</sequence>
<organism evidence="2 3">
    <name type="scientific">Mucilaginibacter angelicae</name>
    <dbReference type="NCBI Taxonomy" id="869718"/>
    <lineage>
        <taxon>Bacteria</taxon>
        <taxon>Pseudomonadati</taxon>
        <taxon>Bacteroidota</taxon>
        <taxon>Sphingobacteriia</taxon>
        <taxon>Sphingobacteriales</taxon>
        <taxon>Sphingobacteriaceae</taxon>
        <taxon>Mucilaginibacter</taxon>
    </lineage>
</organism>
<evidence type="ECO:0000256" key="1">
    <source>
        <dbReference type="SAM" id="Phobius"/>
    </source>
</evidence>
<dbReference type="InterPro" id="IPR053865">
    <property type="entry name" value="DUF6934"/>
</dbReference>
<protein>
    <submittedName>
        <fullName evidence="2">DUF6934 family protein</fullName>
    </submittedName>
</protein>
<dbReference type="Proteomes" id="UP001589828">
    <property type="component" value="Unassembled WGS sequence"/>
</dbReference>
<proteinExistence type="predicted"/>
<evidence type="ECO:0000313" key="3">
    <source>
        <dbReference type="Proteomes" id="UP001589828"/>
    </source>
</evidence>
<keyword evidence="3" id="KW-1185">Reference proteome</keyword>
<evidence type="ECO:0000313" key="2">
    <source>
        <dbReference type="EMBL" id="MFC0513655.1"/>
    </source>
</evidence>
<accession>A0ABV6L1W9</accession>
<dbReference type="RefSeq" id="WP_377021517.1">
    <property type="nucleotide sequence ID" value="NZ_JBHLTS010000017.1"/>
</dbReference>
<keyword evidence="1" id="KW-1133">Transmembrane helix</keyword>
<dbReference type="EMBL" id="JBHLTS010000017">
    <property type="protein sequence ID" value="MFC0513655.1"/>
    <property type="molecule type" value="Genomic_DNA"/>
</dbReference>
<feature type="transmembrane region" description="Helical" evidence="1">
    <location>
        <begin position="75"/>
        <end position="92"/>
    </location>
</feature>
<dbReference type="Pfam" id="PF22028">
    <property type="entry name" value="DUF6934"/>
    <property type="match status" value="1"/>
</dbReference>
<gene>
    <name evidence="2" type="ORF">ACFFGT_05565</name>
</gene>
<comment type="caution">
    <text evidence="2">The sequence shown here is derived from an EMBL/GenBank/DDBJ whole genome shotgun (WGS) entry which is preliminary data.</text>
</comment>